<organism evidence="1 2">
    <name type="scientific">Akanthomyces muscarius</name>
    <name type="common">Entomopathogenic fungus</name>
    <name type="synonym">Lecanicillium muscarium</name>
    <dbReference type="NCBI Taxonomy" id="2231603"/>
    <lineage>
        <taxon>Eukaryota</taxon>
        <taxon>Fungi</taxon>
        <taxon>Dikarya</taxon>
        <taxon>Ascomycota</taxon>
        <taxon>Pezizomycotina</taxon>
        <taxon>Sordariomycetes</taxon>
        <taxon>Hypocreomycetidae</taxon>
        <taxon>Hypocreales</taxon>
        <taxon>Cordycipitaceae</taxon>
        <taxon>Akanthomyces</taxon>
    </lineage>
</organism>
<dbReference type="EMBL" id="JAJHUN010000011">
    <property type="protein sequence ID" value="KAJ4144561.1"/>
    <property type="molecule type" value="Genomic_DNA"/>
</dbReference>
<dbReference type="RefSeq" id="XP_056048231.1">
    <property type="nucleotide sequence ID" value="XM_056193105.1"/>
</dbReference>
<keyword evidence="2" id="KW-1185">Reference proteome</keyword>
<dbReference type="AlphaFoldDB" id="A0A9W8Q1F5"/>
<sequence>MIGEASFNLLDHSCLCALCRLSWLIFSVFGCIIDKLASIPLALKYTQTCIKLGSECKFTWRWIVDRGGSIRTTTPASPKYNLELASRHLTIRSVLINKFGRAQSTQIS</sequence>
<reference evidence="1" key="1">
    <citation type="journal article" date="2023" name="Access Microbiol">
        <title>De-novo genome assembly for Akanthomyces muscarius, a biocontrol agent of insect agricultural pests.</title>
        <authorList>
            <person name="Erdos Z."/>
            <person name="Studholme D.J."/>
            <person name="Raymond B."/>
            <person name="Sharma M."/>
        </authorList>
    </citation>
    <scope>NUCLEOTIDE SEQUENCE</scope>
    <source>
        <strain evidence="1">Ve6</strain>
    </source>
</reference>
<accession>A0A9W8Q1F5</accession>
<name>A0A9W8Q1F5_AKAMU</name>
<evidence type="ECO:0000313" key="1">
    <source>
        <dbReference type="EMBL" id="KAJ4144561.1"/>
    </source>
</evidence>
<dbReference type="Proteomes" id="UP001144673">
    <property type="component" value="Chromosome 2"/>
</dbReference>
<proteinExistence type="predicted"/>
<protein>
    <submittedName>
        <fullName evidence="1">Uncharacterized protein</fullName>
    </submittedName>
</protein>
<gene>
    <name evidence="1" type="ORF">LMH87_003442</name>
</gene>
<dbReference type="GeneID" id="80890601"/>
<evidence type="ECO:0000313" key="2">
    <source>
        <dbReference type="Proteomes" id="UP001144673"/>
    </source>
</evidence>
<dbReference type="KEGG" id="amus:LMH87_003442"/>
<comment type="caution">
    <text evidence="1">The sequence shown here is derived from an EMBL/GenBank/DDBJ whole genome shotgun (WGS) entry which is preliminary data.</text>
</comment>